<dbReference type="STRING" id="188937.MA_2582"/>
<dbReference type="GO" id="GO:0003677">
    <property type="term" value="F:DNA binding"/>
    <property type="evidence" value="ECO:0007669"/>
    <property type="project" value="UniProtKB-UniRule"/>
</dbReference>
<feature type="coiled-coil region" evidence="5">
    <location>
        <begin position="351"/>
        <end position="398"/>
    </location>
</feature>
<dbReference type="GO" id="GO:0009009">
    <property type="term" value="F:site-specific recombinase activity"/>
    <property type="evidence" value="ECO:0000318"/>
    <property type="project" value="GO_Central"/>
</dbReference>
<dbReference type="GO" id="GO:0006310">
    <property type="term" value="P:DNA recombination"/>
    <property type="evidence" value="ECO:0000318"/>
    <property type="project" value="GO_Central"/>
</dbReference>
<dbReference type="HOGENOM" id="CLU_041884_1_0_2"/>
<dbReference type="InterPro" id="IPR011010">
    <property type="entry name" value="DNA_brk_join_enz"/>
</dbReference>
<dbReference type="PANTHER" id="PTHR30349">
    <property type="entry name" value="PHAGE INTEGRASE-RELATED"/>
    <property type="match status" value="1"/>
</dbReference>
<evidence type="ECO:0000256" key="3">
    <source>
        <dbReference type="ARBA" id="ARBA00023172"/>
    </source>
</evidence>
<evidence type="ECO:0000259" key="6">
    <source>
        <dbReference type="PROSITE" id="PS51898"/>
    </source>
</evidence>
<reference evidence="8 9" key="1">
    <citation type="journal article" date="2002" name="Genome Res.">
        <title>The genome of Methanosarcina acetivorans reveals extensive metabolic and physiological diversity.</title>
        <authorList>
            <person name="Galagan J.E."/>
            <person name="Nusbaum C."/>
            <person name="Roy A."/>
            <person name="Endrizzi M.G."/>
            <person name="Macdonald P."/>
            <person name="FitzHugh W."/>
            <person name="Calvo S."/>
            <person name="Engels R."/>
            <person name="Smirnov S."/>
            <person name="Atnoor D."/>
            <person name="Brown A."/>
            <person name="Allen N."/>
            <person name="Naylor J."/>
            <person name="Stange-Thomann N."/>
            <person name="DeArellano K."/>
            <person name="Johnson R."/>
            <person name="Linton L."/>
            <person name="McEwan P."/>
            <person name="McKernan K."/>
            <person name="Talamas J."/>
            <person name="Tirrell A."/>
            <person name="Ye W."/>
            <person name="Zimmer A."/>
            <person name="Barber R.D."/>
            <person name="Cann I."/>
            <person name="Graham D.E."/>
            <person name="Grahame D.A."/>
            <person name="Guss A."/>
            <person name="Hedderich R."/>
            <person name="Ingram-Smith C."/>
            <person name="Kuettner C.H."/>
            <person name="Krzycki J.A."/>
            <person name="Leigh J.A."/>
            <person name="Li W."/>
            <person name="Liu J."/>
            <person name="Mukhopadhyay B."/>
            <person name="Reeve J.N."/>
            <person name="Smith K."/>
            <person name="Springer T.A."/>
            <person name="Umayam L.A."/>
            <person name="White O."/>
            <person name="White R.H."/>
            <person name="de Macario E.C."/>
            <person name="Ferry J.G."/>
            <person name="Jarrell K.F."/>
            <person name="Jing H."/>
            <person name="Macario A.J.L."/>
            <person name="Paulsen I."/>
            <person name="Pritchett M."/>
            <person name="Sowers K.R."/>
            <person name="Swanson R.V."/>
            <person name="Zinder S.H."/>
            <person name="Lander E."/>
            <person name="Metcalf W.W."/>
            <person name="Birren B."/>
        </authorList>
    </citation>
    <scope>NUCLEOTIDE SEQUENCE [LARGE SCALE GENOMIC DNA]</scope>
    <source>
        <strain evidence="9">ATCC 35395 / DSM 2834 / JCM 12185 / C2A</strain>
    </source>
</reference>
<keyword evidence="3" id="KW-0233">DNA recombination</keyword>
<feature type="domain" description="Core-binding (CB)" evidence="7">
    <location>
        <begin position="7"/>
        <end position="99"/>
    </location>
</feature>
<protein>
    <recommendedName>
        <fullName evidence="10">Tyr recombinase domain-containing protein</fullName>
    </recommendedName>
</protein>
<evidence type="ECO:0000256" key="4">
    <source>
        <dbReference type="PROSITE-ProRule" id="PRU01248"/>
    </source>
</evidence>
<dbReference type="InterPro" id="IPR013762">
    <property type="entry name" value="Integrase-like_cat_sf"/>
</dbReference>
<dbReference type="InterPro" id="IPR002104">
    <property type="entry name" value="Integrase_catalytic"/>
</dbReference>
<evidence type="ECO:0000313" key="9">
    <source>
        <dbReference type="Proteomes" id="UP000002487"/>
    </source>
</evidence>
<evidence type="ECO:0000313" key="8">
    <source>
        <dbReference type="EMBL" id="AAM05963.1"/>
    </source>
</evidence>
<gene>
    <name evidence="8" type="ordered locus">MA_2582</name>
</gene>
<dbReference type="SUPFAM" id="SSF56349">
    <property type="entry name" value="DNA breaking-rejoining enzymes"/>
    <property type="match status" value="1"/>
</dbReference>
<dbReference type="GeneID" id="1474471"/>
<dbReference type="PROSITE" id="PS51898">
    <property type="entry name" value="TYR_RECOMBINASE"/>
    <property type="match status" value="1"/>
</dbReference>
<dbReference type="InterPro" id="IPR010998">
    <property type="entry name" value="Integrase_recombinase_N"/>
</dbReference>
<keyword evidence="2 4" id="KW-0238">DNA-binding</keyword>
<dbReference type="InterPro" id="IPR050090">
    <property type="entry name" value="Tyrosine_recombinase_XerCD"/>
</dbReference>
<dbReference type="Gene3D" id="1.10.150.130">
    <property type="match status" value="1"/>
</dbReference>
<evidence type="ECO:0000256" key="5">
    <source>
        <dbReference type="SAM" id="Coils"/>
    </source>
</evidence>
<evidence type="ECO:0008006" key="10">
    <source>
        <dbReference type="Google" id="ProtNLM"/>
    </source>
</evidence>
<dbReference type="EnsemblBacteria" id="AAM05963">
    <property type="protein sequence ID" value="AAM05963"/>
    <property type="gene ID" value="MA_2582"/>
</dbReference>
<keyword evidence="1" id="KW-0229">DNA integration</keyword>
<dbReference type="InParanoid" id="Q8TMS1"/>
<sequence>MDILDDPKLKLWLSGYGEKPATQRNYMVAMKLYIEYIKKSPSEIIDEAKKDIREGKFIDERAIFTDLNLYAAHLRDREISPKSRAAYLAGVRSFYKYFYIDVPKVRAGSNKTLEINKPIPTKEDLQIVLSVSDPLTKAIVLTGVSSGLSKNEIQNLRIIEYKRGYDPETEICTLQLRREKTDTDFVTFLDPEATRAINAYLEFRGRKISHKDKMRDVQLKKQRITSDEGYLFIMQKISDDYLYTNDESLRKLSTNAFFDIYQSISVKVGMCAGGGNWNLIRSHNMRRYFNSALLNAGADSFFVEFLMGHTLDDTRAAYFRASPEKLREQYIKYIPYLAIQKELNVVESPEYKKLKSENEILARENVRATVENAEIIELREKIRKIEEVNRDIYELRKLLENSDAVKLMKKMEK</sequence>
<dbReference type="AlphaFoldDB" id="Q8TMS1"/>
<keyword evidence="5" id="KW-0175">Coiled coil</keyword>
<dbReference type="KEGG" id="mac:MA_2582"/>
<dbReference type="Proteomes" id="UP000002487">
    <property type="component" value="Chromosome"/>
</dbReference>
<accession>Q8TMS1</accession>
<dbReference type="GO" id="GO:0007059">
    <property type="term" value="P:chromosome segregation"/>
    <property type="evidence" value="ECO:0000318"/>
    <property type="project" value="GO_Central"/>
</dbReference>
<dbReference type="PANTHER" id="PTHR30349:SF41">
    <property type="entry name" value="INTEGRASE_RECOMBINASE PROTEIN MJ0367-RELATED"/>
    <property type="match status" value="1"/>
</dbReference>
<keyword evidence="9" id="KW-1185">Reference proteome</keyword>
<dbReference type="PROSITE" id="PS51900">
    <property type="entry name" value="CB"/>
    <property type="match status" value="1"/>
</dbReference>
<dbReference type="PhylomeDB" id="Q8TMS1"/>
<dbReference type="RefSeq" id="WP_011022546.1">
    <property type="nucleotide sequence ID" value="NC_003552.1"/>
</dbReference>
<dbReference type="Pfam" id="PF00589">
    <property type="entry name" value="Phage_integrase"/>
    <property type="match status" value="1"/>
</dbReference>
<feature type="domain" description="Tyr recombinase" evidence="6">
    <location>
        <begin position="115"/>
        <end position="331"/>
    </location>
</feature>
<dbReference type="Gene3D" id="1.10.443.10">
    <property type="entry name" value="Intergrase catalytic core"/>
    <property type="match status" value="1"/>
</dbReference>
<evidence type="ECO:0000259" key="7">
    <source>
        <dbReference type="PROSITE" id="PS51900"/>
    </source>
</evidence>
<dbReference type="InterPro" id="IPR044068">
    <property type="entry name" value="CB"/>
</dbReference>
<dbReference type="EMBL" id="AE010299">
    <property type="protein sequence ID" value="AAM05963.1"/>
    <property type="molecule type" value="Genomic_DNA"/>
</dbReference>
<evidence type="ECO:0000256" key="1">
    <source>
        <dbReference type="ARBA" id="ARBA00022908"/>
    </source>
</evidence>
<dbReference type="OrthoDB" id="142712at2157"/>
<proteinExistence type="predicted"/>
<name>Q8TMS1_METAC</name>
<evidence type="ECO:0000256" key="2">
    <source>
        <dbReference type="ARBA" id="ARBA00023125"/>
    </source>
</evidence>
<organism evidence="8 9">
    <name type="scientific">Methanosarcina acetivorans (strain ATCC 35395 / DSM 2834 / JCM 12185 / C2A)</name>
    <dbReference type="NCBI Taxonomy" id="188937"/>
    <lineage>
        <taxon>Archaea</taxon>
        <taxon>Methanobacteriati</taxon>
        <taxon>Methanobacteriota</taxon>
        <taxon>Stenosarchaea group</taxon>
        <taxon>Methanomicrobia</taxon>
        <taxon>Methanosarcinales</taxon>
        <taxon>Methanosarcinaceae</taxon>
        <taxon>Methanosarcina</taxon>
    </lineage>
</organism>